<dbReference type="GO" id="GO:0046872">
    <property type="term" value="F:metal ion binding"/>
    <property type="evidence" value="ECO:0007669"/>
    <property type="project" value="UniProtKB-KW"/>
</dbReference>
<keyword evidence="6" id="KW-1185">Reference proteome</keyword>
<evidence type="ECO:0000256" key="1">
    <source>
        <dbReference type="ARBA" id="ARBA00009184"/>
    </source>
</evidence>
<dbReference type="AlphaFoldDB" id="A0A2I0QWR7"/>
<dbReference type="Proteomes" id="UP000243524">
    <property type="component" value="Unassembled WGS sequence"/>
</dbReference>
<dbReference type="EMBL" id="PJNH01000001">
    <property type="protein sequence ID" value="PKR78764.1"/>
    <property type="molecule type" value="Genomic_DNA"/>
</dbReference>
<reference evidence="5 6" key="1">
    <citation type="submission" date="2017-06" db="EMBL/GenBank/DDBJ databases">
        <title>the draft geome sequence of Illustriluteabacillus marina B3227.</title>
        <authorList>
            <person name="He R.-H."/>
            <person name="Du Z.-J."/>
        </authorList>
    </citation>
    <scope>NUCLEOTIDE SEQUENCE [LARGE SCALE GENOMIC DNA]</scope>
    <source>
        <strain evidence="5 6">B3227</strain>
    </source>
</reference>
<dbReference type="GO" id="GO:0016787">
    <property type="term" value="F:hydrolase activity"/>
    <property type="evidence" value="ECO:0007669"/>
    <property type="project" value="UniProtKB-KW"/>
</dbReference>
<evidence type="ECO:0000313" key="5">
    <source>
        <dbReference type="EMBL" id="PKR78764.1"/>
    </source>
</evidence>
<protein>
    <submittedName>
        <fullName evidence="5">HAD-IB family hydrolase</fullName>
    </submittedName>
</protein>
<gene>
    <name evidence="5" type="ORF">CEY16_03130</name>
</gene>
<evidence type="ECO:0000256" key="2">
    <source>
        <dbReference type="ARBA" id="ARBA00022723"/>
    </source>
</evidence>
<comment type="similarity">
    <text evidence="1">Belongs to the HAD-like hydrolase superfamily. SerB family.</text>
</comment>
<comment type="caution">
    <text evidence="5">The sequence shown here is derived from an EMBL/GenBank/DDBJ whole genome shotgun (WGS) entry which is preliminary data.</text>
</comment>
<dbReference type="OrthoDB" id="9794212at2"/>
<keyword evidence="2" id="KW-0479">Metal-binding</keyword>
<dbReference type="InterPro" id="IPR023214">
    <property type="entry name" value="HAD_sf"/>
</dbReference>
<dbReference type="InterPro" id="IPR050582">
    <property type="entry name" value="HAD-like_SerB"/>
</dbReference>
<proteinExistence type="inferred from homology"/>
<dbReference type="NCBIfam" id="TIGR01488">
    <property type="entry name" value="HAD-SF-IB"/>
    <property type="match status" value="1"/>
</dbReference>
<dbReference type="Gene3D" id="1.20.1440.100">
    <property type="entry name" value="SG protein - dephosphorylation function"/>
    <property type="match status" value="1"/>
</dbReference>
<dbReference type="InterPro" id="IPR036412">
    <property type="entry name" value="HAD-like_sf"/>
</dbReference>
<name>A0A2I0QWR7_9BACI</name>
<dbReference type="Pfam" id="PF12710">
    <property type="entry name" value="HAD"/>
    <property type="match status" value="1"/>
</dbReference>
<keyword evidence="4" id="KW-0460">Magnesium</keyword>
<evidence type="ECO:0000256" key="4">
    <source>
        <dbReference type="ARBA" id="ARBA00022842"/>
    </source>
</evidence>
<dbReference type="PANTHER" id="PTHR43344">
    <property type="entry name" value="PHOSPHOSERINE PHOSPHATASE"/>
    <property type="match status" value="1"/>
</dbReference>
<dbReference type="Gene3D" id="3.40.50.1000">
    <property type="entry name" value="HAD superfamily/HAD-like"/>
    <property type="match status" value="1"/>
</dbReference>
<accession>A0A2I0QWR7</accession>
<evidence type="ECO:0000256" key="3">
    <source>
        <dbReference type="ARBA" id="ARBA00022801"/>
    </source>
</evidence>
<dbReference type="SUPFAM" id="SSF56784">
    <property type="entry name" value="HAD-like"/>
    <property type="match status" value="1"/>
</dbReference>
<organism evidence="5 6">
    <name type="scientific">Halalkalibacillus sediminis</name>
    <dbReference type="NCBI Taxonomy" id="2018042"/>
    <lineage>
        <taxon>Bacteria</taxon>
        <taxon>Bacillati</taxon>
        <taxon>Bacillota</taxon>
        <taxon>Bacilli</taxon>
        <taxon>Bacillales</taxon>
        <taxon>Bacillaceae</taxon>
        <taxon>Halalkalibacillus</taxon>
    </lineage>
</organism>
<keyword evidence="3 5" id="KW-0378">Hydrolase</keyword>
<dbReference type="PANTHER" id="PTHR43344:SF13">
    <property type="entry name" value="PHOSPHATASE RV3661-RELATED"/>
    <property type="match status" value="1"/>
</dbReference>
<sequence length="222" mass="24876">MRVITVDFDGTLYQGNSFKVMFDVAKKEFKFKQWLVVGSSILKALIALATSGKEKAKHTFFRGFVKSFKGKSHQELKGFFDQLAGGDLEKVNRPLVEKVKKHQSEGDRILIVSGALMPFLNAFTEVIELTDVDIIGTELKYDGQGYCTGRMGEIVNGDRKAVVVRNWLSSQNVADVDVTLWAYADSKSDEPLLEMVDYPVVVNPDENMEKLAQQKGWPVFGN</sequence>
<dbReference type="RefSeq" id="WP_101330507.1">
    <property type="nucleotide sequence ID" value="NZ_PJNH01000001.1"/>
</dbReference>
<evidence type="ECO:0000313" key="6">
    <source>
        <dbReference type="Proteomes" id="UP000243524"/>
    </source>
</evidence>